<organism evidence="3 4">
    <name type="scientific">Candidatus Nomurabacteria bacterium CG1_02_47_685</name>
    <dbReference type="NCBI Taxonomy" id="1805282"/>
    <lineage>
        <taxon>Bacteria</taxon>
        <taxon>Candidatus Nomuraibacteriota</taxon>
    </lineage>
</organism>
<comment type="caution">
    <text evidence="3">The sequence shown here is derived from an EMBL/GenBank/DDBJ whole genome shotgun (WGS) entry which is preliminary data.</text>
</comment>
<sequence length="702" mass="76194">MNKHHAAKIFSKILIAVLSIGINLGTFGNIAFADFDETATESSAGNVIGAGTLDLGLVATLSPWVFDRSTGTTTAEKTIGIASFGTLPFQYNASTTVSAECIGIDAEIRLTGQTIYSGALENATTSATTTPGDISLLLTLPIGYEQGVACSFDVDFRAWQTNVGNYGENGFSDAASLNERVSESSVMINKVYYDVNTEYGTEANEWIELRNNASSTVDISGWRLCDNVSCDELPEGSYITGFGHTLVSATSATWQYWNIPDNFAKIVIDDSKIGNGLGNAGDILTLERSDATVVDAMNWGTDTSYWNPGIPLVLGEGYALGRITNVDTDTASDFKEMAPPTVDLLSPDEADDSRFWYWGQSYAITWNADNLHGSNEDLSIDLYYIKDENHNQVIDNADTIHVIADNIANSGAYDWTVPSGFVGYIWVRVVATAPENPMLSSQTTSGKIYDPFPTKMWENDPDGVIDMIIADTADEGKVVLSDTVDRLETVGSVADADEELAEDEVVPYNHNIEINRNDGEFVSGEISQTLEMSTTSIESEENEIETVAEEPVLDQVDTITTDVSADSVLSESGNMNEKSTPETVINTEDVKTEQDDKITDDEVVLEIKVIVHGETDVAVIQEMGEGDAVLSVAEVDTIVQGNRADRDTAKEIVDNYVDVRTIPVTLEPADMIVTDILLHTFDNDGDNQTTTEEFVETSQAPR</sequence>
<dbReference type="InterPro" id="IPR001322">
    <property type="entry name" value="Lamin_tail_dom"/>
</dbReference>
<feature type="domain" description="LTD" evidence="2">
    <location>
        <begin position="179"/>
        <end position="301"/>
    </location>
</feature>
<name>A0A1J4VBU6_9BACT</name>
<dbReference type="STRING" id="1805282.AUJ44_01595"/>
<keyword evidence="1" id="KW-0472">Membrane</keyword>
<feature type="transmembrane region" description="Helical" evidence="1">
    <location>
        <begin position="12"/>
        <end position="32"/>
    </location>
</feature>
<evidence type="ECO:0000259" key="2">
    <source>
        <dbReference type="PROSITE" id="PS51841"/>
    </source>
</evidence>
<dbReference type="PROSITE" id="PS51841">
    <property type="entry name" value="LTD"/>
    <property type="match status" value="1"/>
</dbReference>
<proteinExistence type="predicted"/>
<protein>
    <recommendedName>
        <fullName evidence="2">LTD domain-containing protein</fullName>
    </recommendedName>
</protein>
<reference evidence="3 4" key="1">
    <citation type="journal article" date="2016" name="Environ. Microbiol.">
        <title>Genomic resolution of a cold subsurface aquifer community provides metabolic insights for novel microbes adapted to high CO concentrations.</title>
        <authorList>
            <person name="Probst A.J."/>
            <person name="Castelle C.J."/>
            <person name="Singh A."/>
            <person name="Brown C.T."/>
            <person name="Anantharaman K."/>
            <person name="Sharon I."/>
            <person name="Hug L.A."/>
            <person name="Burstein D."/>
            <person name="Emerson J.B."/>
            <person name="Thomas B.C."/>
            <person name="Banfield J.F."/>
        </authorList>
    </citation>
    <scope>NUCLEOTIDE SEQUENCE [LARGE SCALE GENOMIC DNA]</scope>
    <source>
        <strain evidence="3">CG1_02_47_685</strain>
    </source>
</reference>
<dbReference type="AlphaFoldDB" id="A0A1J4VBU6"/>
<keyword evidence="1" id="KW-1133">Transmembrane helix</keyword>
<dbReference type="SUPFAM" id="SSF74853">
    <property type="entry name" value="Lamin A/C globular tail domain"/>
    <property type="match status" value="1"/>
</dbReference>
<dbReference type="Pfam" id="PF00932">
    <property type="entry name" value="LTD"/>
    <property type="match status" value="1"/>
</dbReference>
<evidence type="ECO:0000313" key="4">
    <source>
        <dbReference type="Proteomes" id="UP000183206"/>
    </source>
</evidence>
<accession>A0A1J4VBU6</accession>
<gene>
    <name evidence="3" type="ORF">AUJ44_01595</name>
</gene>
<evidence type="ECO:0000313" key="3">
    <source>
        <dbReference type="EMBL" id="OIO32745.1"/>
    </source>
</evidence>
<dbReference type="InterPro" id="IPR036415">
    <property type="entry name" value="Lamin_tail_dom_sf"/>
</dbReference>
<dbReference type="EMBL" id="MNVO01000027">
    <property type="protein sequence ID" value="OIO32745.1"/>
    <property type="molecule type" value="Genomic_DNA"/>
</dbReference>
<keyword evidence="1" id="KW-0812">Transmembrane</keyword>
<dbReference type="Proteomes" id="UP000183206">
    <property type="component" value="Unassembled WGS sequence"/>
</dbReference>
<evidence type="ECO:0000256" key="1">
    <source>
        <dbReference type="SAM" id="Phobius"/>
    </source>
</evidence>